<evidence type="ECO:0000256" key="4">
    <source>
        <dbReference type="ARBA" id="ARBA00011649"/>
    </source>
</evidence>
<dbReference type="GO" id="GO:0005886">
    <property type="term" value="C:plasma membrane"/>
    <property type="evidence" value="ECO:0007669"/>
    <property type="project" value="UniProtKB-SubCell"/>
</dbReference>
<dbReference type="InterPro" id="IPR006317">
    <property type="entry name" value="Ubiquinol_cyt_c_Rdtase_Fe-S-su"/>
</dbReference>
<dbReference type="GO" id="GO:0008121">
    <property type="term" value="F:quinol-cytochrome-c reductase activity"/>
    <property type="evidence" value="ECO:0007669"/>
    <property type="project" value="UniProtKB-EC"/>
</dbReference>
<keyword evidence="14 20" id="KW-1133">Transmembrane helix</keyword>
<dbReference type="PRINTS" id="PR00162">
    <property type="entry name" value="RIESKE"/>
</dbReference>
<keyword evidence="10" id="KW-0001">2Fe-2S</keyword>
<evidence type="ECO:0000256" key="15">
    <source>
        <dbReference type="ARBA" id="ARBA00023004"/>
    </source>
</evidence>
<evidence type="ECO:0000256" key="11">
    <source>
        <dbReference type="ARBA" id="ARBA00022723"/>
    </source>
</evidence>
<evidence type="ECO:0000256" key="7">
    <source>
        <dbReference type="ARBA" id="ARBA00022448"/>
    </source>
</evidence>
<dbReference type="Pfam" id="PF00355">
    <property type="entry name" value="Rieske"/>
    <property type="match status" value="1"/>
</dbReference>
<dbReference type="InterPro" id="IPR036922">
    <property type="entry name" value="Rieske_2Fe-2S_sf"/>
</dbReference>
<keyword evidence="18" id="KW-1015">Disulfide bond</keyword>
<evidence type="ECO:0000256" key="6">
    <source>
        <dbReference type="ARBA" id="ARBA00019816"/>
    </source>
</evidence>
<dbReference type="InterPro" id="IPR014349">
    <property type="entry name" value="Rieske_Fe-S_prot"/>
</dbReference>
<evidence type="ECO:0000256" key="13">
    <source>
        <dbReference type="ARBA" id="ARBA00022982"/>
    </source>
</evidence>
<dbReference type="PROSITE" id="PS51318">
    <property type="entry name" value="TAT"/>
    <property type="match status" value="1"/>
</dbReference>
<feature type="domain" description="Rieske" evidence="22">
    <location>
        <begin position="95"/>
        <end position="200"/>
    </location>
</feature>
<evidence type="ECO:0000313" key="23">
    <source>
        <dbReference type="EMBL" id="VFJ77718.1"/>
    </source>
</evidence>
<dbReference type="GO" id="GO:0051537">
    <property type="term" value="F:2 iron, 2 sulfur cluster binding"/>
    <property type="evidence" value="ECO:0007669"/>
    <property type="project" value="UniProtKB-KW"/>
</dbReference>
<evidence type="ECO:0000256" key="5">
    <source>
        <dbReference type="ARBA" id="ARBA00012951"/>
    </source>
</evidence>
<organism evidence="23">
    <name type="scientific">Candidatus Kentrum sp. FW</name>
    <dbReference type="NCBI Taxonomy" id="2126338"/>
    <lineage>
        <taxon>Bacteria</taxon>
        <taxon>Pseudomonadati</taxon>
        <taxon>Pseudomonadota</taxon>
        <taxon>Gammaproteobacteria</taxon>
        <taxon>Candidatus Kentrum</taxon>
    </lineage>
</organism>
<comment type="subcellular location">
    <subcellularLocation>
        <location evidence="2">Cell membrane</location>
        <topology evidence="2">Single-pass membrane protein</topology>
    </subcellularLocation>
</comment>
<evidence type="ECO:0000259" key="22">
    <source>
        <dbReference type="PROSITE" id="PS51296"/>
    </source>
</evidence>
<evidence type="ECO:0000256" key="16">
    <source>
        <dbReference type="ARBA" id="ARBA00023014"/>
    </source>
</evidence>
<dbReference type="InterPro" id="IPR005805">
    <property type="entry name" value="Rieske_Fe-S_prot_C"/>
</dbReference>
<evidence type="ECO:0000256" key="10">
    <source>
        <dbReference type="ARBA" id="ARBA00022714"/>
    </source>
</evidence>
<dbReference type="InterPro" id="IPR017941">
    <property type="entry name" value="Rieske_2Fe-2S"/>
</dbReference>
<comment type="similarity">
    <text evidence="3">Belongs to the Rieske iron-sulfur protein family.</text>
</comment>
<proteinExistence type="inferred from homology"/>
<dbReference type="InterPro" id="IPR006311">
    <property type="entry name" value="TAT_signal"/>
</dbReference>
<comment type="function">
    <text evidence="1">Component of the ubiquinol-cytochrome c reductase complex (complex III or cytochrome b-c1 complex), which is a respiratory chain that generates an electrochemical potential coupled to ATP synthesis.</text>
</comment>
<comment type="subunit">
    <text evidence="4 21">The main subunits of complex b-c1 are: cytochrome b, cytochrome c1 and the Rieske protein.</text>
</comment>
<dbReference type="InterPro" id="IPR019470">
    <property type="entry name" value="Ubiq_cytC_Rdtase_Fe-S_su_TAT"/>
</dbReference>
<keyword evidence="9 20" id="KW-0812">Transmembrane</keyword>
<dbReference type="NCBIfam" id="TIGR01416">
    <property type="entry name" value="Rieske_proteo"/>
    <property type="match status" value="1"/>
</dbReference>
<keyword evidence="11" id="KW-0479">Metal-binding</keyword>
<keyword evidence="7 20" id="KW-0813">Transport</keyword>
<dbReference type="GO" id="GO:0046872">
    <property type="term" value="F:metal ion binding"/>
    <property type="evidence" value="ECO:0007669"/>
    <property type="project" value="UniProtKB-KW"/>
</dbReference>
<keyword evidence="17 20" id="KW-0472">Membrane</keyword>
<keyword evidence="15" id="KW-0408">Iron</keyword>
<keyword evidence="13 20" id="KW-0249">Electron transport</keyword>
<dbReference type="Gene3D" id="2.102.10.10">
    <property type="entry name" value="Rieske [2Fe-2S] iron-sulphur domain"/>
    <property type="match status" value="1"/>
</dbReference>
<feature type="transmembrane region" description="Helical" evidence="20">
    <location>
        <begin position="23"/>
        <end position="44"/>
    </location>
</feature>
<dbReference type="Gene3D" id="1.20.5.510">
    <property type="entry name" value="Single helix bin"/>
    <property type="match status" value="1"/>
</dbReference>
<sequence>MGAVFDLANMMKSDNVNQGRRRFLTATTTVIAGVGAGFVAVPFVSSWQPSARAKAIGAPVEVDISKLEFGQRLTVTWRGKPVWVVRRSQDTLDALSTLDSKLRDPGSAVESQQPKYAANKYRSLKPEFLVLVGICTHLGCSPTFIKESGLHSLGPEWKGGFFCPCHGSRFDLAGRVFQGVPAPTNLVVPPHAYLNDSQILIGVDQDSIEQ</sequence>
<dbReference type="Pfam" id="PF10399">
    <property type="entry name" value="UCR_Fe-S_N"/>
    <property type="match status" value="1"/>
</dbReference>
<evidence type="ECO:0000256" key="20">
    <source>
        <dbReference type="RuleBase" id="RU004494"/>
    </source>
</evidence>
<comment type="catalytic activity">
    <reaction evidence="19 20">
        <text>a quinol + 2 Fe(III)-[cytochrome c](out) = a quinone + 2 Fe(II)-[cytochrome c](out) + 2 H(+)(out)</text>
        <dbReference type="Rhea" id="RHEA:11484"/>
        <dbReference type="Rhea" id="RHEA-COMP:10350"/>
        <dbReference type="Rhea" id="RHEA-COMP:14399"/>
        <dbReference type="ChEBI" id="CHEBI:15378"/>
        <dbReference type="ChEBI" id="CHEBI:24646"/>
        <dbReference type="ChEBI" id="CHEBI:29033"/>
        <dbReference type="ChEBI" id="CHEBI:29034"/>
        <dbReference type="ChEBI" id="CHEBI:132124"/>
        <dbReference type="EC" id="7.1.1.8"/>
    </reaction>
</comment>
<evidence type="ECO:0000256" key="9">
    <source>
        <dbReference type="ARBA" id="ARBA00022692"/>
    </source>
</evidence>
<keyword evidence="12" id="KW-1278">Translocase</keyword>
<dbReference type="PANTHER" id="PTHR10134">
    <property type="entry name" value="CYTOCHROME B-C1 COMPLEX SUBUNIT RIESKE, MITOCHONDRIAL"/>
    <property type="match status" value="1"/>
</dbReference>
<evidence type="ECO:0000256" key="19">
    <source>
        <dbReference type="ARBA" id="ARBA00029351"/>
    </source>
</evidence>
<evidence type="ECO:0000256" key="12">
    <source>
        <dbReference type="ARBA" id="ARBA00022967"/>
    </source>
</evidence>
<dbReference type="EC" id="7.1.1.8" evidence="5 20"/>
<gene>
    <name evidence="23" type="ORF">BECKFW1821C_GA0114237_11376</name>
</gene>
<dbReference type="SUPFAM" id="SSF50022">
    <property type="entry name" value="ISP domain"/>
    <property type="match status" value="1"/>
</dbReference>
<accession>A0A450U3K2</accession>
<evidence type="ECO:0000256" key="21">
    <source>
        <dbReference type="RuleBase" id="RU004497"/>
    </source>
</evidence>
<evidence type="ECO:0000256" key="17">
    <source>
        <dbReference type="ARBA" id="ARBA00023136"/>
    </source>
</evidence>
<dbReference type="CDD" id="cd03470">
    <property type="entry name" value="Rieske_cytochrome_bc1"/>
    <property type="match status" value="1"/>
</dbReference>
<name>A0A450U3K2_9GAMM</name>
<dbReference type="EMBL" id="CAADFE010000137">
    <property type="protein sequence ID" value="VFJ77718.1"/>
    <property type="molecule type" value="Genomic_DNA"/>
</dbReference>
<evidence type="ECO:0000256" key="2">
    <source>
        <dbReference type="ARBA" id="ARBA00004162"/>
    </source>
</evidence>
<comment type="miscellaneous">
    <text evidence="20">The Rieske protein is a high potential 2Fe-2S protein.</text>
</comment>
<evidence type="ECO:0000256" key="8">
    <source>
        <dbReference type="ARBA" id="ARBA00022475"/>
    </source>
</evidence>
<evidence type="ECO:0000256" key="1">
    <source>
        <dbReference type="ARBA" id="ARBA00002444"/>
    </source>
</evidence>
<dbReference type="AlphaFoldDB" id="A0A450U3K2"/>
<reference evidence="23" key="1">
    <citation type="submission" date="2019-02" db="EMBL/GenBank/DDBJ databases">
        <authorList>
            <person name="Gruber-Vodicka R. H."/>
            <person name="Seah K. B. B."/>
        </authorList>
    </citation>
    <scope>NUCLEOTIDE SEQUENCE</scope>
    <source>
        <strain evidence="23">BECK_BZ131</strain>
    </source>
</reference>
<dbReference type="PROSITE" id="PS51296">
    <property type="entry name" value="RIESKE"/>
    <property type="match status" value="1"/>
</dbReference>
<protein>
    <recommendedName>
        <fullName evidence="6 20">Ubiquinol-cytochrome c reductase iron-sulfur subunit</fullName>
        <ecNumber evidence="5 20">7.1.1.8</ecNumber>
    </recommendedName>
</protein>
<comment type="cofactor">
    <cofactor evidence="20">
        <name>[2Fe-2S] cluster</name>
        <dbReference type="ChEBI" id="CHEBI:190135"/>
    </cofactor>
    <text evidence="20">Binds 1 [2Fe-2S] cluster per subunit.</text>
</comment>
<keyword evidence="16" id="KW-0411">Iron-sulfur</keyword>
<evidence type="ECO:0000256" key="18">
    <source>
        <dbReference type="ARBA" id="ARBA00023157"/>
    </source>
</evidence>
<evidence type="ECO:0000256" key="3">
    <source>
        <dbReference type="ARBA" id="ARBA00010651"/>
    </source>
</evidence>
<keyword evidence="8" id="KW-1003">Cell membrane</keyword>
<evidence type="ECO:0000256" key="14">
    <source>
        <dbReference type="ARBA" id="ARBA00022989"/>
    </source>
</evidence>